<gene>
    <name evidence="1" type="ORF">SE17_38250</name>
</gene>
<comment type="caution">
    <text evidence="1">The sequence shown here is derived from an EMBL/GenBank/DDBJ whole genome shotgun (WGS) entry which is preliminary data.</text>
</comment>
<evidence type="ECO:0000313" key="1">
    <source>
        <dbReference type="EMBL" id="KPV48406.1"/>
    </source>
</evidence>
<organism evidence="1 2">
    <name type="scientific">Kouleothrix aurantiaca</name>
    <dbReference type="NCBI Taxonomy" id="186479"/>
    <lineage>
        <taxon>Bacteria</taxon>
        <taxon>Bacillati</taxon>
        <taxon>Chloroflexota</taxon>
        <taxon>Chloroflexia</taxon>
        <taxon>Chloroflexales</taxon>
        <taxon>Roseiflexineae</taxon>
        <taxon>Roseiflexaceae</taxon>
        <taxon>Kouleothrix</taxon>
    </lineage>
</organism>
<proteinExistence type="predicted"/>
<protein>
    <submittedName>
        <fullName evidence="1">Uncharacterized protein</fullName>
    </submittedName>
</protein>
<dbReference type="Proteomes" id="UP000050509">
    <property type="component" value="Unassembled WGS sequence"/>
</dbReference>
<dbReference type="AlphaFoldDB" id="A0A0P9H309"/>
<evidence type="ECO:0000313" key="2">
    <source>
        <dbReference type="Proteomes" id="UP000050509"/>
    </source>
</evidence>
<dbReference type="EMBL" id="LJCR01002680">
    <property type="protein sequence ID" value="KPV48406.1"/>
    <property type="molecule type" value="Genomic_DNA"/>
</dbReference>
<sequence length="115" mass="12370">MSSRELVRQEWVKLLDTFSRDFAGTMARLEVVGTGGAQHVIVDHMPFAGMTADLKDGEDSVVVSFAQGENGVFDHTVSDVQNVSIDELNGRVARVEIASGDGTTTVFSLHDDSGK</sequence>
<dbReference type="Pfam" id="PF17269">
    <property type="entry name" value="DUF5335"/>
    <property type="match status" value="1"/>
</dbReference>
<name>A0A0P9H309_9CHLR</name>
<accession>A0A0P9H309</accession>
<keyword evidence="2" id="KW-1185">Reference proteome</keyword>
<dbReference type="InterPro" id="IPR035223">
    <property type="entry name" value="DUF5335"/>
</dbReference>
<reference evidence="1 2" key="1">
    <citation type="submission" date="2015-09" db="EMBL/GenBank/DDBJ databases">
        <title>Draft genome sequence of Kouleothrix aurantiaca JCM 19913.</title>
        <authorList>
            <person name="Hemp J."/>
        </authorList>
    </citation>
    <scope>NUCLEOTIDE SEQUENCE [LARGE SCALE GENOMIC DNA]</scope>
    <source>
        <strain evidence="1 2">COM-B</strain>
    </source>
</reference>